<dbReference type="RefSeq" id="WP_116974115.1">
    <property type="nucleotide sequence ID" value="NZ_QPMM01000001.1"/>
</dbReference>
<dbReference type="Pfam" id="PF00656">
    <property type="entry name" value="Peptidase_C14"/>
    <property type="match status" value="1"/>
</dbReference>
<keyword evidence="4" id="KW-1185">Reference proteome</keyword>
<dbReference type="EMBL" id="QPMM01000001">
    <property type="protein sequence ID" value="RFS26923.1"/>
    <property type="molecule type" value="Genomic_DNA"/>
</dbReference>
<evidence type="ECO:0000313" key="3">
    <source>
        <dbReference type="EMBL" id="RFS26923.1"/>
    </source>
</evidence>
<feature type="domain" description="DUF7379" evidence="2">
    <location>
        <begin position="827"/>
        <end position="995"/>
    </location>
</feature>
<proteinExistence type="predicted"/>
<dbReference type="GO" id="GO:0004197">
    <property type="term" value="F:cysteine-type endopeptidase activity"/>
    <property type="evidence" value="ECO:0007669"/>
    <property type="project" value="InterPro"/>
</dbReference>
<comment type="caution">
    <text evidence="3">The sequence shown here is derived from an EMBL/GenBank/DDBJ whole genome shotgun (WGS) entry which is preliminary data.</text>
</comment>
<dbReference type="AlphaFoldDB" id="A0A3E1YHL9"/>
<dbReference type="GO" id="GO:0006508">
    <property type="term" value="P:proteolysis"/>
    <property type="evidence" value="ECO:0007669"/>
    <property type="project" value="InterPro"/>
</dbReference>
<feature type="domain" description="Peptidase C14 caspase" evidence="1">
    <location>
        <begin position="5"/>
        <end position="270"/>
    </location>
</feature>
<accession>A0A3E1YHL9</accession>
<dbReference type="OrthoDB" id="9812126at2"/>
<dbReference type="Gene3D" id="3.40.50.1460">
    <property type="match status" value="1"/>
</dbReference>
<evidence type="ECO:0008006" key="5">
    <source>
        <dbReference type="Google" id="ProtNLM"/>
    </source>
</evidence>
<evidence type="ECO:0000259" key="2">
    <source>
        <dbReference type="Pfam" id="PF24096"/>
    </source>
</evidence>
<organism evidence="3 4">
    <name type="scientific">Chitinophaga silvatica</name>
    <dbReference type="NCBI Taxonomy" id="2282649"/>
    <lineage>
        <taxon>Bacteria</taxon>
        <taxon>Pseudomonadati</taxon>
        <taxon>Bacteroidota</taxon>
        <taxon>Chitinophagia</taxon>
        <taxon>Chitinophagales</taxon>
        <taxon>Chitinophagaceae</taxon>
        <taxon>Chitinophaga</taxon>
    </lineage>
</organism>
<evidence type="ECO:0000313" key="4">
    <source>
        <dbReference type="Proteomes" id="UP000260644"/>
    </source>
</evidence>
<dbReference type="PANTHER" id="PTHR48104:SF30">
    <property type="entry name" value="METACASPASE-1"/>
    <property type="match status" value="1"/>
</dbReference>
<dbReference type="SUPFAM" id="SSF52129">
    <property type="entry name" value="Caspase-like"/>
    <property type="match status" value="1"/>
</dbReference>
<dbReference type="InterPro" id="IPR055803">
    <property type="entry name" value="DUF7379"/>
</dbReference>
<name>A0A3E1YHL9_9BACT</name>
<dbReference type="Gene3D" id="3.40.50.1820">
    <property type="entry name" value="alpha/beta hydrolase"/>
    <property type="match status" value="1"/>
</dbReference>
<dbReference type="InterPro" id="IPR029030">
    <property type="entry name" value="Caspase-like_dom_sf"/>
</dbReference>
<dbReference type="InterPro" id="IPR011600">
    <property type="entry name" value="Pept_C14_caspase"/>
</dbReference>
<dbReference type="SUPFAM" id="SSF53474">
    <property type="entry name" value="alpha/beta-Hydrolases"/>
    <property type="match status" value="1"/>
</dbReference>
<evidence type="ECO:0000259" key="1">
    <source>
        <dbReference type="Pfam" id="PF00656"/>
    </source>
</evidence>
<dbReference type="Proteomes" id="UP000260644">
    <property type="component" value="Unassembled WGS sequence"/>
</dbReference>
<dbReference type="GO" id="GO:0005737">
    <property type="term" value="C:cytoplasm"/>
    <property type="evidence" value="ECO:0007669"/>
    <property type="project" value="TreeGrafter"/>
</dbReference>
<gene>
    <name evidence="3" type="ORF">DVR12_03815</name>
</gene>
<reference evidence="3 4" key="1">
    <citation type="submission" date="2018-07" db="EMBL/GenBank/DDBJ databases">
        <title>Chitinophaga K2CV101002-2 sp. nov., isolated from a monsoon evergreen broad-leaved forest soil.</title>
        <authorList>
            <person name="Lv Y."/>
        </authorList>
    </citation>
    <scope>NUCLEOTIDE SEQUENCE [LARGE SCALE GENOMIC DNA]</scope>
    <source>
        <strain evidence="3 4">GDMCC 1.1288</strain>
    </source>
</reference>
<dbReference type="InterPro" id="IPR050452">
    <property type="entry name" value="Metacaspase"/>
</dbReference>
<dbReference type="Pfam" id="PF24096">
    <property type="entry name" value="DUF7379"/>
    <property type="match status" value="1"/>
</dbReference>
<protein>
    <recommendedName>
        <fullName evidence="5">PGAP1-like protein</fullName>
    </recommendedName>
</protein>
<dbReference type="InterPro" id="IPR029058">
    <property type="entry name" value="AB_hydrolase_fold"/>
</dbReference>
<dbReference type="PANTHER" id="PTHR48104">
    <property type="entry name" value="METACASPASE-4"/>
    <property type="match status" value="1"/>
</dbReference>
<sequence length="1095" mass="122488">MHNLYALIVGINNYHPDLNIPPLSGCINDALDFRSYLEKIFPEERRNIVQLLGKEATRKGVIETFKTHLIDNKAIQKGDIVLFYFSGHGSFMNTAPEFYQFDATGKDETLVLYDSRLPGNYDLADKEIALLLNKIPKETDIVVIVDACHSGSITRALADSYSLGRAKFASSQRTARPLNKYLSLDDELNYEKMAEKGKLNIPETRHLVMSACSRDEVAYERGDKPTAMFTDALLGCLNEEGELPPAYSQVFEHVYALLRRRAQRQTPQLKVYNGFNPDARFLGELLPGKQPFYKVVYERDRGMWTINCGAINGLRNDTASMKSTAVKIYFPEGDTLVVPLVAVGLNKSELPDLKLKDKNKLYAASIELPPIISIQVEGSEENIAEWTTLVSSKPGNRIFFFSPENKDGADYTLSFHEEGYIVLLNEQNDIVHGVETITPATMEYMFSSCKQVCDWHQFQTIENHAMTNDDFQKTFKTNFEIEVLTDPNSDTWQSIVEETTCCLIPGKEYRRKINVTNNTDSTWYASVYFLSSRYGLSLRTSEGSAELMKGKVLPGLDRTGRLGITSGDHETLRFKLLISKTPFQDYTIPKLNDLEPEVIAPAALNLVGNFMGDFPDDSLDQEWYVKTITINLLSAVGNVGPQESYELGELSISSHPEFSASVGISDIDSKRKDINSAGVLRQVLKAKGLEVIDVRGEVDPAGPLLGIITLSGLGDTKALKDEPLVLKLRNESVSNNKGMMAVTLVDGIIVPLAIGEEENGHTRFEINALPDDQTAEKSKNLIRAVWFCLVKVVTGINLSRLRNVDFIDGIMKYRDGEAKIPPGEKALVVIHGIIGDTKGQAACMQSLIERKQYDLLLAYDYENLNLPIEKIAEDFMKQLGKAGAGKENRRIDIVAHSMGGLVSRYMIEYIKEADGWVTKLYMFGTPNGGSAFGMIPVWRNRMQVMLTLAANVSKIWAAGLSSLLSAINYGLSATQEFTNTLQQMNEDSKFYKDLNGKAANFKLADYHIIAGNQHAYVPEDQAWYNRLMENIELQVGEWVYWKKDNDIAVAVESIEKVPEDRQSTSKTVGCHHLNYFEAPASVNYFKSLKDSEENA</sequence>